<dbReference type="InParanoid" id="A0A6J0BM69"/>
<dbReference type="PANTHER" id="PTHR22093">
    <property type="entry name" value="LEUKOCYTE RECEPTOR CLUSTER LRC MEMBER 1"/>
    <property type="match status" value="1"/>
</dbReference>
<keyword evidence="4" id="KW-0675">Receptor</keyword>
<dbReference type="OrthoDB" id="2159131at2759"/>
<reference evidence="4" key="1">
    <citation type="submission" date="2025-08" db="UniProtKB">
        <authorList>
            <consortium name="RefSeq"/>
        </authorList>
    </citation>
    <scope>IDENTIFICATION</scope>
    <source>
        <tissue evidence="4">Thorax and Abdomen</tissue>
    </source>
</reference>
<feature type="compositionally biased region" description="Basic and acidic residues" evidence="1">
    <location>
        <begin position="188"/>
        <end position="217"/>
    </location>
</feature>
<feature type="domain" description="CBF1-interacting co-repressor CIR N-terminal" evidence="2">
    <location>
        <begin position="8"/>
        <end position="44"/>
    </location>
</feature>
<protein>
    <submittedName>
        <fullName evidence="4">Leukocyte receptor cluster member 1 homolog</fullName>
    </submittedName>
</protein>
<feature type="compositionally biased region" description="Basic residues" evidence="1">
    <location>
        <begin position="218"/>
        <end position="234"/>
    </location>
</feature>
<dbReference type="FunCoup" id="A0A6J0BM69">
    <property type="interactions" value="64"/>
</dbReference>
<dbReference type="AlphaFoldDB" id="A0A6J0BM69"/>
<accession>A0A6J0BM69</accession>
<dbReference type="RefSeq" id="XP_015515739.1">
    <property type="nucleotide sequence ID" value="XM_015660253.2"/>
</dbReference>
<feature type="region of interest" description="Disordered" evidence="1">
    <location>
        <begin position="39"/>
        <end position="82"/>
    </location>
</feature>
<feature type="region of interest" description="Disordered" evidence="1">
    <location>
        <begin position="178"/>
        <end position="250"/>
    </location>
</feature>
<dbReference type="KEGG" id="nlo:107221312"/>
<evidence type="ECO:0000313" key="3">
    <source>
        <dbReference type="Proteomes" id="UP000829291"/>
    </source>
</evidence>
<name>A0A6J0BM69_NEOLC</name>
<feature type="compositionally biased region" description="Basic and acidic residues" evidence="1">
    <location>
        <begin position="235"/>
        <end position="250"/>
    </location>
</feature>
<proteinExistence type="predicted"/>
<dbReference type="Pfam" id="PF10197">
    <property type="entry name" value="Cir_N"/>
    <property type="match status" value="1"/>
</dbReference>
<dbReference type="Proteomes" id="UP000829291">
    <property type="component" value="Chromosome 7"/>
</dbReference>
<dbReference type="PANTHER" id="PTHR22093:SF0">
    <property type="entry name" value="LEUKOCYTE RECEPTOR CLUSTER MEMBER 1"/>
    <property type="match status" value="1"/>
</dbReference>
<dbReference type="SMART" id="SM01083">
    <property type="entry name" value="Cir_N"/>
    <property type="match status" value="1"/>
</dbReference>
<evidence type="ECO:0000313" key="4">
    <source>
        <dbReference type="RefSeq" id="XP_015515739.1"/>
    </source>
</evidence>
<sequence>MNILPKKRWHVRTKENIARVRRDEAKAAEEEKAIKARVQKAETEARTNFLRDQARQRYDGRQVADGKDEGAKEATTSEAPLEHVNFFADIEDGKTDYSKPNADHEIEKKQEQEKYEKQIGYLTYLGQDTNEATGNKSWYNELPKRLSETEKYEEAGIKTKLLNDPINDIRKYMKIMGSTLPSTSSPNFKREKLKTTDSVKRKRDSSDLESCTRDGDRKRYKKHKSKKSKKHKRSKTEEPTPKPSVDLEKLRAERLRRENAEKLKTKMLLAKLNGDPIEPAVKEVPKPIIQQKYNSQFNPEIARQNADRLYRR</sequence>
<keyword evidence="3" id="KW-1185">Reference proteome</keyword>
<dbReference type="InterPro" id="IPR019339">
    <property type="entry name" value="CIR_N_dom"/>
</dbReference>
<dbReference type="InterPro" id="IPR039875">
    <property type="entry name" value="LENG1-like"/>
</dbReference>
<gene>
    <name evidence="4" type="primary">LOC107221312</name>
</gene>
<organism evidence="4">
    <name type="scientific">Neodiprion lecontei</name>
    <name type="common">Redheaded pine sawfly</name>
    <dbReference type="NCBI Taxonomy" id="441921"/>
    <lineage>
        <taxon>Eukaryota</taxon>
        <taxon>Metazoa</taxon>
        <taxon>Ecdysozoa</taxon>
        <taxon>Arthropoda</taxon>
        <taxon>Hexapoda</taxon>
        <taxon>Insecta</taxon>
        <taxon>Pterygota</taxon>
        <taxon>Neoptera</taxon>
        <taxon>Endopterygota</taxon>
        <taxon>Hymenoptera</taxon>
        <taxon>Tenthredinoidea</taxon>
        <taxon>Diprionidae</taxon>
        <taxon>Diprioninae</taxon>
        <taxon>Neodiprion</taxon>
    </lineage>
</organism>
<dbReference type="GeneID" id="107221312"/>
<evidence type="ECO:0000259" key="2">
    <source>
        <dbReference type="SMART" id="SM01083"/>
    </source>
</evidence>
<evidence type="ECO:0000256" key="1">
    <source>
        <dbReference type="SAM" id="MobiDB-lite"/>
    </source>
</evidence>
<feature type="compositionally biased region" description="Basic and acidic residues" evidence="1">
    <location>
        <begin position="52"/>
        <end position="72"/>
    </location>
</feature>